<reference evidence="1 2" key="1">
    <citation type="submission" date="2020-08" db="EMBL/GenBank/DDBJ databases">
        <title>Whole genome shotgun sequence of Actinoplanes ianthinogenes NBRC 13996.</title>
        <authorList>
            <person name="Komaki H."/>
            <person name="Tamura T."/>
        </authorList>
    </citation>
    <scope>NUCLEOTIDE SEQUENCE [LARGE SCALE GENOMIC DNA]</scope>
    <source>
        <strain evidence="1 2">NBRC 13996</strain>
    </source>
</reference>
<dbReference type="RefSeq" id="WP_189330214.1">
    <property type="nucleotide sequence ID" value="NZ_AP023356.1"/>
</dbReference>
<keyword evidence="2" id="KW-1185">Reference proteome</keyword>
<gene>
    <name evidence="1" type="ORF">Aiant_85140</name>
</gene>
<dbReference type="Proteomes" id="UP000676967">
    <property type="component" value="Chromosome"/>
</dbReference>
<accession>A0ABN6CRV1</accession>
<dbReference type="EMBL" id="AP023356">
    <property type="protein sequence ID" value="BCJ47857.1"/>
    <property type="molecule type" value="Genomic_DNA"/>
</dbReference>
<evidence type="ECO:0000313" key="1">
    <source>
        <dbReference type="EMBL" id="BCJ47857.1"/>
    </source>
</evidence>
<sequence>MDFATEYATGLLFAADVTEAATWPERGTHGADQLKEPYLQDLLSNQRNYDWCDNRQDVDVAVNGALRATVDYVARRHALSPSSAPGQPRQLWPDLDERLAALANALHFAASAAEKAWPHELDFVLEPWLRRRLARLLQAPTPTEGVGTFEARIRHAVTVTHRYRHVRYELFGDRTWTGRPEASWWCPDDDLAARAPFDGYAHGDVPVYALVLDDASSRRAGELTVCTGRSEEARTYRFVVIDGEPQLPDGCDPAVHEAVTAALTALGVLPALPAPGISDPQAG</sequence>
<evidence type="ECO:0000313" key="2">
    <source>
        <dbReference type="Proteomes" id="UP000676967"/>
    </source>
</evidence>
<name>A0ABN6CRV1_9ACTN</name>
<organism evidence="1 2">
    <name type="scientific">Actinoplanes ianthinogenes</name>
    <dbReference type="NCBI Taxonomy" id="122358"/>
    <lineage>
        <taxon>Bacteria</taxon>
        <taxon>Bacillati</taxon>
        <taxon>Actinomycetota</taxon>
        <taxon>Actinomycetes</taxon>
        <taxon>Micromonosporales</taxon>
        <taxon>Micromonosporaceae</taxon>
        <taxon>Actinoplanes</taxon>
    </lineage>
</organism>
<protein>
    <submittedName>
        <fullName evidence="1">Uncharacterized protein</fullName>
    </submittedName>
</protein>
<proteinExistence type="predicted"/>